<sequence>MMVRITAEACVQQVDINIHRAGRREVIRGEIFRAGLVHNTCNLHINYELSGPPRQGKGHAGSPRRLASLLHQKEGNREKWVALRFLTHGERAAAVAHSNRSLIELSPNGSNVIHLTPSQLDVQTRQSLRHGHHCDPHL</sequence>
<dbReference type="AlphaFoldDB" id="D6WTJ2"/>
<proteinExistence type="predicted"/>
<reference evidence="1 2" key="2">
    <citation type="journal article" date="2010" name="Nucleic Acids Res.">
        <title>BeetleBase in 2010: revisions to provide comprehensive genomic information for Tribolium castaneum.</title>
        <authorList>
            <person name="Kim H.S."/>
            <person name="Murphy T."/>
            <person name="Xia J."/>
            <person name="Caragea D."/>
            <person name="Park Y."/>
            <person name="Beeman R.W."/>
            <person name="Lorenzen M.D."/>
            <person name="Butcher S."/>
            <person name="Manak J.R."/>
            <person name="Brown S.J."/>
        </authorList>
    </citation>
    <scope>GENOME REANNOTATION</scope>
    <source>
        <strain evidence="1 2">Georgia GA2</strain>
    </source>
</reference>
<accession>D6WTJ2</accession>
<dbReference type="Proteomes" id="UP000007266">
    <property type="component" value="Linkage group 7"/>
</dbReference>
<reference evidence="1 2" key="1">
    <citation type="journal article" date="2008" name="Nature">
        <title>The genome of the model beetle and pest Tribolium castaneum.</title>
        <authorList>
            <consortium name="Tribolium Genome Sequencing Consortium"/>
            <person name="Richards S."/>
            <person name="Gibbs R.A."/>
            <person name="Weinstock G.M."/>
            <person name="Brown S.J."/>
            <person name="Denell R."/>
            <person name="Beeman R.W."/>
            <person name="Gibbs R."/>
            <person name="Beeman R.W."/>
            <person name="Brown S.J."/>
            <person name="Bucher G."/>
            <person name="Friedrich M."/>
            <person name="Grimmelikhuijzen C.J."/>
            <person name="Klingler M."/>
            <person name="Lorenzen M."/>
            <person name="Richards S."/>
            <person name="Roth S."/>
            <person name="Schroder R."/>
            <person name="Tautz D."/>
            <person name="Zdobnov E.M."/>
            <person name="Muzny D."/>
            <person name="Gibbs R.A."/>
            <person name="Weinstock G.M."/>
            <person name="Attaway T."/>
            <person name="Bell S."/>
            <person name="Buhay C.J."/>
            <person name="Chandrabose M.N."/>
            <person name="Chavez D."/>
            <person name="Clerk-Blankenburg K.P."/>
            <person name="Cree A."/>
            <person name="Dao M."/>
            <person name="Davis C."/>
            <person name="Chacko J."/>
            <person name="Dinh H."/>
            <person name="Dugan-Rocha S."/>
            <person name="Fowler G."/>
            <person name="Garner T.T."/>
            <person name="Garnes J."/>
            <person name="Gnirke A."/>
            <person name="Hawes A."/>
            <person name="Hernandez J."/>
            <person name="Hines S."/>
            <person name="Holder M."/>
            <person name="Hume J."/>
            <person name="Jhangiani S.N."/>
            <person name="Joshi V."/>
            <person name="Khan Z.M."/>
            <person name="Jackson L."/>
            <person name="Kovar C."/>
            <person name="Kowis A."/>
            <person name="Lee S."/>
            <person name="Lewis L.R."/>
            <person name="Margolis J."/>
            <person name="Morgan M."/>
            <person name="Nazareth L.V."/>
            <person name="Nguyen N."/>
            <person name="Okwuonu G."/>
            <person name="Parker D."/>
            <person name="Richards S."/>
            <person name="Ruiz S.J."/>
            <person name="Santibanez J."/>
            <person name="Savard J."/>
            <person name="Scherer S.E."/>
            <person name="Schneider B."/>
            <person name="Sodergren E."/>
            <person name="Tautz D."/>
            <person name="Vattahil S."/>
            <person name="Villasana D."/>
            <person name="White C.S."/>
            <person name="Wright R."/>
            <person name="Park Y."/>
            <person name="Beeman R.W."/>
            <person name="Lord J."/>
            <person name="Oppert B."/>
            <person name="Lorenzen M."/>
            <person name="Brown S."/>
            <person name="Wang L."/>
            <person name="Savard J."/>
            <person name="Tautz D."/>
            <person name="Richards S."/>
            <person name="Weinstock G."/>
            <person name="Gibbs R.A."/>
            <person name="Liu Y."/>
            <person name="Worley K."/>
            <person name="Weinstock G."/>
            <person name="Elsik C.G."/>
            <person name="Reese J.T."/>
            <person name="Elhaik E."/>
            <person name="Landan G."/>
            <person name="Graur D."/>
            <person name="Arensburger P."/>
            <person name="Atkinson P."/>
            <person name="Beeman R.W."/>
            <person name="Beidler J."/>
            <person name="Brown S.J."/>
            <person name="Demuth J.P."/>
            <person name="Drury D.W."/>
            <person name="Du Y.Z."/>
            <person name="Fujiwara H."/>
            <person name="Lorenzen M."/>
            <person name="Maselli V."/>
            <person name="Osanai M."/>
            <person name="Park Y."/>
            <person name="Robertson H.M."/>
            <person name="Tu Z."/>
            <person name="Wang J.J."/>
            <person name="Wang S."/>
            <person name="Richards S."/>
            <person name="Song H."/>
            <person name="Zhang L."/>
            <person name="Sodergren E."/>
            <person name="Werner D."/>
            <person name="Stanke M."/>
            <person name="Morgenstern B."/>
            <person name="Solovyev V."/>
            <person name="Kosarev P."/>
            <person name="Brown G."/>
            <person name="Chen H.C."/>
            <person name="Ermolaeva O."/>
            <person name="Hlavina W."/>
            <person name="Kapustin Y."/>
            <person name="Kiryutin B."/>
            <person name="Kitts P."/>
            <person name="Maglott D."/>
            <person name="Pruitt K."/>
            <person name="Sapojnikov V."/>
            <person name="Souvorov A."/>
            <person name="Mackey A.J."/>
            <person name="Waterhouse R.M."/>
            <person name="Wyder S."/>
            <person name="Zdobnov E.M."/>
            <person name="Zdobnov E.M."/>
            <person name="Wyder S."/>
            <person name="Kriventseva E.V."/>
            <person name="Kadowaki T."/>
            <person name="Bork P."/>
            <person name="Aranda M."/>
            <person name="Bao R."/>
            <person name="Beermann A."/>
            <person name="Berns N."/>
            <person name="Bolognesi R."/>
            <person name="Bonneton F."/>
            <person name="Bopp D."/>
            <person name="Brown S.J."/>
            <person name="Bucher G."/>
            <person name="Butts T."/>
            <person name="Chaumot A."/>
            <person name="Denell R.E."/>
            <person name="Ferrier D.E."/>
            <person name="Friedrich M."/>
            <person name="Gordon C.M."/>
            <person name="Jindra M."/>
            <person name="Klingler M."/>
            <person name="Lan Q."/>
            <person name="Lattorff H.M."/>
            <person name="Laudet V."/>
            <person name="von Levetsow C."/>
            <person name="Liu Z."/>
            <person name="Lutz R."/>
            <person name="Lynch J.A."/>
            <person name="da Fonseca R.N."/>
            <person name="Posnien N."/>
            <person name="Reuter R."/>
            <person name="Roth S."/>
            <person name="Savard J."/>
            <person name="Schinko J.B."/>
            <person name="Schmitt C."/>
            <person name="Schoppmeier M."/>
            <person name="Schroder R."/>
            <person name="Shippy T.D."/>
            <person name="Simonnet F."/>
            <person name="Marques-Souza H."/>
            <person name="Tautz D."/>
            <person name="Tomoyasu Y."/>
            <person name="Trauner J."/>
            <person name="Van der Zee M."/>
            <person name="Vervoort M."/>
            <person name="Wittkopp N."/>
            <person name="Wimmer E.A."/>
            <person name="Yang X."/>
            <person name="Jones A.K."/>
            <person name="Sattelle D.B."/>
            <person name="Ebert P.R."/>
            <person name="Nelson D."/>
            <person name="Scott J.G."/>
            <person name="Beeman R.W."/>
            <person name="Muthukrishnan S."/>
            <person name="Kramer K.J."/>
            <person name="Arakane Y."/>
            <person name="Beeman R.W."/>
            <person name="Zhu Q."/>
            <person name="Hogenkamp D."/>
            <person name="Dixit R."/>
            <person name="Oppert B."/>
            <person name="Jiang H."/>
            <person name="Zou Z."/>
            <person name="Marshall J."/>
            <person name="Elpidina E."/>
            <person name="Vinokurov K."/>
            <person name="Oppert C."/>
            <person name="Zou Z."/>
            <person name="Evans J."/>
            <person name="Lu Z."/>
            <person name="Zhao P."/>
            <person name="Sumathipala N."/>
            <person name="Altincicek B."/>
            <person name="Vilcinskas A."/>
            <person name="Williams M."/>
            <person name="Hultmark D."/>
            <person name="Hetru C."/>
            <person name="Jiang H."/>
            <person name="Grimmelikhuijzen C.J."/>
            <person name="Hauser F."/>
            <person name="Cazzamali G."/>
            <person name="Williamson M."/>
            <person name="Park Y."/>
            <person name="Li B."/>
            <person name="Tanaka Y."/>
            <person name="Predel R."/>
            <person name="Neupert S."/>
            <person name="Schachtner J."/>
            <person name="Verleyen P."/>
            <person name="Raible F."/>
            <person name="Bork P."/>
            <person name="Friedrich M."/>
            <person name="Walden K.K."/>
            <person name="Robertson H.M."/>
            <person name="Angeli S."/>
            <person name="Foret S."/>
            <person name="Bucher G."/>
            <person name="Schuetz S."/>
            <person name="Maleszka R."/>
            <person name="Wimmer E.A."/>
            <person name="Beeman R.W."/>
            <person name="Lorenzen M."/>
            <person name="Tomoyasu Y."/>
            <person name="Miller S.C."/>
            <person name="Grossmann D."/>
            <person name="Bucher G."/>
        </authorList>
    </citation>
    <scope>NUCLEOTIDE SEQUENCE [LARGE SCALE GENOMIC DNA]</scope>
    <source>
        <strain evidence="1 2">Georgia GA2</strain>
    </source>
</reference>
<dbReference type="InParanoid" id="D6WTJ2"/>
<dbReference type="EMBL" id="KQ971354">
    <property type="protein sequence ID" value="EFA07187.2"/>
    <property type="molecule type" value="Genomic_DNA"/>
</dbReference>
<name>D6WTJ2_TRICA</name>
<evidence type="ECO:0000313" key="2">
    <source>
        <dbReference type="Proteomes" id="UP000007266"/>
    </source>
</evidence>
<keyword evidence="2" id="KW-1185">Reference proteome</keyword>
<protein>
    <submittedName>
        <fullName evidence="1">Uncharacterized protein</fullName>
    </submittedName>
</protein>
<dbReference type="HOGENOM" id="CLU_2336331_0_0_1"/>
<organism evidence="1 2">
    <name type="scientific">Tribolium castaneum</name>
    <name type="common">Red flour beetle</name>
    <dbReference type="NCBI Taxonomy" id="7070"/>
    <lineage>
        <taxon>Eukaryota</taxon>
        <taxon>Metazoa</taxon>
        <taxon>Ecdysozoa</taxon>
        <taxon>Arthropoda</taxon>
        <taxon>Hexapoda</taxon>
        <taxon>Insecta</taxon>
        <taxon>Pterygota</taxon>
        <taxon>Neoptera</taxon>
        <taxon>Endopterygota</taxon>
        <taxon>Coleoptera</taxon>
        <taxon>Polyphaga</taxon>
        <taxon>Cucujiformia</taxon>
        <taxon>Tenebrionidae</taxon>
        <taxon>Tenebrionidae incertae sedis</taxon>
        <taxon>Tribolium</taxon>
    </lineage>
</organism>
<evidence type="ECO:0000313" key="1">
    <source>
        <dbReference type="EMBL" id="EFA07187.2"/>
    </source>
</evidence>
<gene>
    <name evidence="1" type="primary">AUGUSTUS-3.0.2_10193</name>
    <name evidence="1" type="ORF">TcasGA2_TC010193</name>
</gene>